<dbReference type="STRING" id="75743.A0A401Q2C0"/>
<accession>A0A401Q2C0</accession>
<keyword evidence="2" id="KW-0805">Transcription regulation</keyword>
<evidence type="ECO:0000256" key="2">
    <source>
        <dbReference type="ARBA" id="ARBA00023015"/>
    </source>
</evidence>
<dbReference type="OrthoDB" id="21060at2759"/>
<dbReference type="SUPFAM" id="SSF158553">
    <property type="entry name" value="TAFH domain-like"/>
    <property type="match status" value="1"/>
</dbReference>
<dbReference type="GO" id="GO:0016251">
    <property type="term" value="F:RNA polymerase II general transcription initiation factor activity"/>
    <property type="evidence" value="ECO:0007669"/>
    <property type="project" value="TreeGrafter"/>
</dbReference>
<sequence>AAVAPTPGSGQEAVAGPGLRQPAASAGELPPSPANSFLSPDTSAAGARPPAAATPGTRRLSQSERPPPPSPSPGISSAPLAAPNPGGNVPPLGLVTTNQTPASNHLPTAGKAARSPPPVANGVVTSCHSLGVTTALHLSTGTPSGTGKHLATSGAAGTIDPSALTVPPITSINSPCNPSQNGTLNPHSVSQAGILVDRVSTPTITLQRPPMHTVIASNAVGTALSQNGHSKVSAPGPLQVGERTGICQSATVTELVNQIAAVSRPISTPTSTNTNSTSQTKLVLHAQSQPVTLSLLNNPAASVTMANTSSNQLQCTVTNSLPLASLPVSINAAAKSAVNMIARPHVGITKVITSAPGIIHASATQAQPPRPGIGPSHRIAAPQFIICPPQQPTVQLASGFTIPPGMILVRTEGGQLVIVPQQALAQAHAQIQAQAQRPGSISPKPPAPTSGATFCLASAQPAVTISSIRPGYSVQAKVIQPAAPAVTTASVTASQPVYTAAPTLVTGRTSAPQTVYTTTLSGAGGHPTVLSRAPTQIAASPQPQSATKTQVQVHLPVIPSSPLPGTTPTVAQVSMASRSAPLARAGQEMQENVKKCKNFLATLIKLASHSGQSADTSRNVKSLVQDLLDSKIEPEEFTNRLQSELKSSPQPYLVPFLKKSLPALRQSLVHNQQCILQVNQQPQQPQVEAPAQTTSAPQSTVTVNAVVAGPSVRIRQPISNNGVSGTNAVTEAQINAAQQGRSTHLIVQSPVPTVKRQPGPGAQVRLPVVITPSIRA</sequence>
<proteinExistence type="predicted"/>
<feature type="non-terminal residue" evidence="7">
    <location>
        <position position="1"/>
    </location>
</feature>
<dbReference type="InterPro" id="IPR045144">
    <property type="entry name" value="TAF4"/>
</dbReference>
<evidence type="ECO:0000256" key="3">
    <source>
        <dbReference type="ARBA" id="ARBA00023163"/>
    </source>
</evidence>
<name>A0A401Q2C0_SCYTO</name>
<keyword evidence="4" id="KW-0539">Nucleus</keyword>
<dbReference type="InterPro" id="IPR003894">
    <property type="entry name" value="TAFH_NHR1"/>
</dbReference>
<dbReference type="GO" id="GO:0003677">
    <property type="term" value="F:DNA binding"/>
    <property type="evidence" value="ECO:0007669"/>
    <property type="project" value="TreeGrafter"/>
</dbReference>
<organism evidence="7 8">
    <name type="scientific">Scyliorhinus torazame</name>
    <name type="common">Cloudy catshark</name>
    <name type="synonym">Catulus torazame</name>
    <dbReference type="NCBI Taxonomy" id="75743"/>
    <lineage>
        <taxon>Eukaryota</taxon>
        <taxon>Metazoa</taxon>
        <taxon>Chordata</taxon>
        <taxon>Craniata</taxon>
        <taxon>Vertebrata</taxon>
        <taxon>Chondrichthyes</taxon>
        <taxon>Elasmobranchii</taxon>
        <taxon>Galeomorphii</taxon>
        <taxon>Galeoidea</taxon>
        <taxon>Carcharhiniformes</taxon>
        <taxon>Scyliorhinidae</taxon>
        <taxon>Scyliorhinus</taxon>
    </lineage>
</organism>
<dbReference type="Gene3D" id="1.20.120.1110">
    <property type="entry name" value="TAFH/NHR1 domain"/>
    <property type="match status" value="1"/>
</dbReference>
<gene>
    <name evidence="7" type="ORF">scyTo_0015989</name>
</gene>
<feature type="compositionally biased region" description="Low complexity" evidence="5">
    <location>
        <begin position="44"/>
        <end position="59"/>
    </location>
</feature>
<comment type="subcellular location">
    <subcellularLocation>
        <location evidence="1">Nucleus</location>
    </subcellularLocation>
</comment>
<dbReference type="EMBL" id="BFAA01009381">
    <property type="protein sequence ID" value="GCB79506.1"/>
    <property type="molecule type" value="Genomic_DNA"/>
</dbReference>
<feature type="region of interest" description="Disordered" evidence="5">
    <location>
        <begin position="1"/>
        <end position="120"/>
    </location>
</feature>
<feature type="domain" description="TAFH" evidence="6">
    <location>
        <begin position="590"/>
        <end position="687"/>
    </location>
</feature>
<keyword evidence="3" id="KW-0804">Transcription</keyword>
<dbReference type="Proteomes" id="UP000288216">
    <property type="component" value="Unassembled WGS sequence"/>
</dbReference>
<evidence type="ECO:0000313" key="7">
    <source>
        <dbReference type="EMBL" id="GCB79506.1"/>
    </source>
</evidence>
<dbReference type="GO" id="GO:0006367">
    <property type="term" value="P:transcription initiation at RNA polymerase II promoter"/>
    <property type="evidence" value="ECO:0007669"/>
    <property type="project" value="TreeGrafter"/>
</dbReference>
<reference evidence="7 8" key="1">
    <citation type="journal article" date="2018" name="Nat. Ecol. Evol.">
        <title>Shark genomes provide insights into elasmobranch evolution and the origin of vertebrates.</title>
        <authorList>
            <person name="Hara Y"/>
            <person name="Yamaguchi K"/>
            <person name="Onimaru K"/>
            <person name="Kadota M"/>
            <person name="Koyanagi M"/>
            <person name="Keeley SD"/>
            <person name="Tatsumi K"/>
            <person name="Tanaka K"/>
            <person name="Motone F"/>
            <person name="Kageyama Y"/>
            <person name="Nozu R"/>
            <person name="Adachi N"/>
            <person name="Nishimura O"/>
            <person name="Nakagawa R"/>
            <person name="Tanegashima C"/>
            <person name="Kiyatake I"/>
            <person name="Matsumoto R"/>
            <person name="Murakumo K"/>
            <person name="Nishida K"/>
            <person name="Terakita A"/>
            <person name="Kuratani S"/>
            <person name="Sato K"/>
            <person name="Hyodo S Kuraku.S."/>
        </authorList>
    </citation>
    <scope>NUCLEOTIDE SEQUENCE [LARGE SCALE GENOMIC DNA]</scope>
</reference>
<evidence type="ECO:0000256" key="5">
    <source>
        <dbReference type="SAM" id="MobiDB-lite"/>
    </source>
</evidence>
<dbReference type="AlphaFoldDB" id="A0A401Q2C0"/>
<dbReference type="PANTHER" id="PTHR15138:SF22">
    <property type="entry name" value="TAFH DOMAIN-CONTAINING PROTEIN"/>
    <property type="match status" value="1"/>
</dbReference>
<protein>
    <recommendedName>
        <fullName evidence="6">TAFH domain-containing protein</fullName>
    </recommendedName>
</protein>
<dbReference type="InterPro" id="IPR037249">
    <property type="entry name" value="TAFH/NHR1_dom_sf"/>
</dbReference>
<keyword evidence="8" id="KW-1185">Reference proteome</keyword>
<dbReference type="PROSITE" id="PS51119">
    <property type="entry name" value="TAFH"/>
    <property type="match status" value="1"/>
</dbReference>
<evidence type="ECO:0000313" key="8">
    <source>
        <dbReference type="Proteomes" id="UP000288216"/>
    </source>
</evidence>
<evidence type="ECO:0000259" key="6">
    <source>
        <dbReference type="PROSITE" id="PS51119"/>
    </source>
</evidence>
<evidence type="ECO:0000256" key="4">
    <source>
        <dbReference type="ARBA" id="ARBA00023242"/>
    </source>
</evidence>
<dbReference type="GO" id="GO:0005669">
    <property type="term" value="C:transcription factor TFIID complex"/>
    <property type="evidence" value="ECO:0007669"/>
    <property type="project" value="InterPro"/>
</dbReference>
<feature type="compositionally biased region" description="Polar residues" evidence="5">
    <location>
        <begin position="96"/>
        <end position="106"/>
    </location>
</feature>
<dbReference type="PANTHER" id="PTHR15138">
    <property type="entry name" value="TRANSCRIPTION INITIATION FACTOR TFIID SUBUNIT 4"/>
    <property type="match status" value="1"/>
</dbReference>
<feature type="compositionally biased region" description="Low complexity" evidence="5">
    <location>
        <begin position="73"/>
        <end position="95"/>
    </location>
</feature>
<dbReference type="Pfam" id="PF07531">
    <property type="entry name" value="TAFH"/>
    <property type="match status" value="1"/>
</dbReference>
<comment type="caution">
    <text evidence="7">The sequence shown here is derived from an EMBL/GenBank/DDBJ whole genome shotgun (WGS) entry which is preliminary data.</text>
</comment>
<evidence type="ECO:0000256" key="1">
    <source>
        <dbReference type="ARBA" id="ARBA00004123"/>
    </source>
</evidence>
<feature type="non-terminal residue" evidence="7">
    <location>
        <position position="776"/>
    </location>
</feature>
<dbReference type="SMART" id="SM00549">
    <property type="entry name" value="TAFH"/>
    <property type="match status" value="1"/>
</dbReference>